<dbReference type="PROSITE" id="PS50112">
    <property type="entry name" value="PAS"/>
    <property type="match status" value="1"/>
</dbReference>
<dbReference type="SUPFAM" id="SSF47384">
    <property type="entry name" value="Homodimeric domain of signal transducing histidine kinase"/>
    <property type="match status" value="1"/>
</dbReference>
<evidence type="ECO:0000256" key="2">
    <source>
        <dbReference type="ARBA" id="ARBA00012438"/>
    </source>
</evidence>
<dbReference type="InterPro" id="IPR000700">
    <property type="entry name" value="PAS-assoc_C"/>
</dbReference>
<accession>A0A6J4VKH1</accession>
<dbReference type="Pfam" id="PF02518">
    <property type="entry name" value="HATPase_c"/>
    <property type="match status" value="1"/>
</dbReference>
<keyword evidence="3" id="KW-0597">Phosphoprotein</keyword>
<keyword evidence="7" id="KW-0472">Membrane</keyword>
<evidence type="ECO:0000259" key="9">
    <source>
        <dbReference type="PROSITE" id="PS50112"/>
    </source>
</evidence>
<dbReference type="NCBIfam" id="TIGR00229">
    <property type="entry name" value="sensory_box"/>
    <property type="match status" value="1"/>
</dbReference>
<keyword evidence="6" id="KW-0902">Two-component regulatory system</keyword>
<reference evidence="11" key="1">
    <citation type="submission" date="2020-02" db="EMBL/GenBank/DDBJ databases">
        <authorList>
            <person name="Meier V. D."/>
        </authorList>
    </citation>
    <scope>NUCLEOTIDE SEQUENCE</scope>
    <source>
        <strain evidence="11">AVDCRST_MAG33</strain>
    </source>
</reference>
<dbReference type="AlphaFoldDB" id="A0A6J4VKH1"/>
<dbReference type="PRINTS" id="PR00344">
    <property type="entry name" value="BCTRLSENSOR"/>
</dbReference>
<dbReference type="SMART" id="SM00065">
    <property type="entry name" value="GAF"/>
    <property type="match status" value="1"/>
</dbReference>
<gene>
    <name evidence="11" type="ORF">AVDCRST_MAG33-3333</name>
</gene>
<dbReference type="EMBL" id="CADCWK010000414">
    <property type="protein sequence ID" value="CAA9578477.1"/>
    <property type="molecule type" value="Genomic_DNA"/>
</dbReference>
<keyword evidence="5" id="KW-0418">Kinase</keyword>
<dbReference type="SMART" id="SM00086">
    <property type="entry name" value="PAC"/>
    <property type="match status" value="1"/>
</dbReference>
<evidence type="ECO:0000259" key="8">
    <source>
        <dbReference type="PROSITE" id="PS50109"/>
    </source>
</evidence>
<evidence type="ECO:0000313" key="11">
    <source>
        <dbReference type="EMBL" id="CAA9578477.1"/>
    </source>
</evidence>
<dbReference type="PROSITE" id="PS50109">
    <property type="entry name" value="HIS_KIN"/>
    <property type="match status" value="1"/>
</dbReference>
<dbReference type="SMART" id="SM00388">
    <property type="entry name" value="HisKA"/>
    <property type="match status" value="1"/>
</dbReference>
<evidence type="ECO:0000256" key="7">
    <source>
        <dbReference type="ARBA" id="ARBA00023136"/>
    </source>
</evidence>
<dbReference type="InterPro" id="IPR003594">
    <property type="entry name" value="HATPase_dom"/>
</dbReference>
<dbReference type="Gene3D" id="1.10.287.130">
    <property type="match status" value="1"/>
</dbReference>
<dbReference type="EC" id="2.7.13.3" evidence="2"/>
<organism evidence="11">
    <name type="scientific">uncultured Thermomicrobiales bacterium</name>
    <dbReference type="NCBI Taxonomy" id="1645740"/>
    <lineage>
        <taxon>Bacteria</taxon>
        <taxon>Pseudomonadati</taxon>
        <taxon>Thermomicrobiota</taxon>
        <taxon>Thermomicrobia</taxon>
        <taxon>Thermomicrobiales</taxon>
        <taxon>environmental samples</taxon>
    </lineage>
</organism>
<dbReference type="Gene3D" id="3.30.450.40">
    <property type="match status" value="1"/>
</dbReference>
<dbReference type="Gene3D" id="3.30.565.10">
    <property type="entry name" value="Histidine kinase-like ATPase, C-terminal domain"/>
    <property type="match status" value="1"/>
</dbReference>
<dbReference type="SUPFAM" id="SSF55874">
    <property type="entry name" value="ATPase domain of HSP90 chaperone/DNA topoisomerase II/histidine kinase"/>
    <property type="match status" value="1"/>
</dbReference>
<dbReference type="PANTHER" id="PTHR43047:SF72">
    <property type="entry name" value="OSMOSENSING HISTIDINE PROTEIN KINASE SLN1"/>
    <property type="match status" value="1"/>
</dbReference>
<dbReference type="InterPro" id="IPR029016">
    <property type="entry name" value="GAF-like_dom_sf"/>
</dbReference>
<dbReference type="InterPro" id="IPR005467">
    <property type="entry name" value="His_kinase_dom"/>
</dbReference>
<dbReference type="InterPro" id="IPR003661">
    <property type="entry name" value="HisK_dim/P_dom"/>
</dbReference>
<comment type="catalytic activity">
    <reaction evidence="1">
        <text>ATP + protein L-histidine = ADP + protein N-phospho-L-histidine.</text>
        <dbReference type="EC" id="2.7.13.3"/>
    </reaction>
</comment>
<evidence type="ECO:0000256" key="5">
    <source>
        <dbReference type="ARBA" id="ARBA00022777"/>
    </source>
</evidence>
<name>A0A6J4VKH1_9BACT</name>
<evidence type="ECO:0000256" key="6">
    <source>
        <dbReference type="ARBA" id="ARBA00023012"/>
    </source>
</evidence>
<dbReference type="SMART" id="SM00091">
    <property type="entry name" value="PAS"/>
    <property type="match status" value="1"/>
</dbReference>
<proteinExistence type="predicted"/>
<dbReference type="Pfam" id="PF13492">
    <property type="entry name" value="GAF_3"/>
    <property type="match status" value="1"/>
</dbReference>
<dbReference type="Gene3D" id="3.30.450.20">
    <property type="entry name" value="PAS domain"/>
    <property type="match status" value="1"/>
</dbReference>
<dbReference type="SUPFAM" id="SSF55785">
    <property type="entry name" value="PYP-like sensor domain (PAS domain)"/>
    <property type="match status" value="1"/>
</dbReference>
<dbReference type="CDD" id="cd00075">
    <property type="entry name" value="HATPase"/>
    <property type="match status" value="1"/>
</dbReference>
<dbReference type="InterPro" id="IPR004358">
    <property type="entry name" value="Sig_transdc_His_kin-like_C"/>
</dbReference>
<dbReference type="SUPFAM" id="SSF55781">
    <property type="entry name" value="GAF domain-like"/>
    <property type="match status" value="1"/>
</dbReference>
<dbReference type="FunFam" id="3.30.565.10:FF:000006">
    <property type="entry name" value="Sensor histidine kinase WalK"/>
    <property type="match status" value="1"/>
</dbReference>
<keyword evidence="4" id="KW-0808">Transferase</keyword>
<dbReference type="FunFam" id="1.10.287.130:FF:000001">
    <property type="entry name" value="Two-component sensor histidine kinase"/>
    <property type="match status" value="1"/>
</dbReference>
<dbReference type="InterPro" id="IPR000014">
    <property type="entry name" value="PAS"/>
</dbReference>
<dbReference type="GO" id="GO:0009927">
    <property type="term" value="F:histidine phosphotransfer kinase activity"/>
    <property type="evidence" value="ECO:0007669"/>
    <property type="project" value="TreeGrafter"/>
</dbReference>
<evidence type="ECO:0000259" key="10">
    <source>
        <dbReference type="PROSITE" id="PS50113"/>
    </source>
</evidence>
<dbReference type="Pfam" id="PF13426">
    <property type="entry name" value="PAS_9"/>
    <property type="match status" value="1"/>
</dbReference>
<dbReference type="InterPro" id="IPR036890">
    <property type="entry name" value="HATPase_C_sf"/>
</dbReference>
<dbReference type="CDD" id="cd00082">
    <property type="entry name" value="HisKA"/>
    <property type="match status" value="1"/>
</dbReference>
<dbReference type="GO" id="GO:0000155">
    <property type="term" value="F:phosphorelay sensor kinase activity"/>
    <property type="evidence" value="ECO:0007669"/>
    <property type="project" value="InterPro"/>
</dbReference>
<dbReference type="SMART" id="SM00387">
    <property type="entry name" value="HATPase_c"/>
    <property type="match status" value="1"/>
</dbReference>
<feature type="domain" description="Histidine kinase" evidence="8">
    <location>
        <begin position="332"/>
        <end position="553"/>
    </location>
</feature>
<dbReference type="InterPro" id="IPR001610">
    <property type="entry name" value="PAC"/>
</dbReference>
<dbReference type="InterPro" id="IPR036097">
    <property type="entry name" value="HisK_dim/P_sf"/>
</dbReference>
<evidence type="ECO:0000256" key="4">
    <source>
        <dbReference type="ARBA" id="ARBA00022679"/>
    </source>
</evidence>
<feature type="domain" description="PAS" evidence="9">
    <location>
        <begin position="25"/>
        <end position="93"/>
    </location>
</feature>
<dbReference type="InterPro" id="IPR003018">
    <property type="entry name" value="GAF"/>
</dbReference>
<dbReference type="CDD" id="cd00130">
    <property type="entry name" value="PAS"/>
    <property type="match status" value="1"/>
</dbReference>
<dbReference type="InterPro" id="IPR035965">
    <property type="entry name" value="PAS-like_dom_sf"/>
</dbReference>
<dbReference type="GO" id="GO:0005886">
    <property type="term" value="C:plasma membrane"/>
    <property type="evidence" value="ECO:0007669"/>
    <property type="project" value="TreeGrafter"/>
</dbReference>
<dbReference type="PROSITE" id="PS50113">
    <property type="entry name" value="PAC"/>
    <property type="match status" value="1"/>
</dbReference>
<evidence type="ECO:0000256" key="3">
    <source>
        <dbReference type="ARBA" id="ARBA00022553"/>
    </source>
</evidence>
<dbReference type="Pfam" id="PF00512">
    <property type="entry name" value="HisKA"/>
    <property type="match status" value="1"/>
</dbReference>
<evidence type="ECO:0000256" key="1">
    <source>
        <dbReference type="ARBA" id="ARBA00000085"/>
    </source>
</evidence>
<protein>
    <recommendedName>
        <fullName evidence="2">histidine kinase</fullName>
        <ecNumber evidence="2">2.7.13.3</ecNumber>
    </recommendedName>
</protein>
<sequence length="560" mass="60942">MTPRQSSIQVDAPNTSDLTIWLRQRAFEAAGSGMVITDATRPDHPIIDVNPAFERITGHRREDVLGQNCRMLQSHRTDRATIAEIRSAIAARREVNVTLLNQRRDGSSFWNELRIAPLFNDAGALTHFVGIQTDVTARKLAEARTRFLAQASDQLGLSLDYRSALVSTATLAVPLIGDIFLVHLLDRQGRIGRVAAQFADLPPGVRDAVLAAWSGEAGDDHGAARAIRTGLSGFVPSVGDGGPPSLTRDDRSFRRVTGARLRSTLSVPLIARRRILGALTLATTSQSDRDLDTLDLVLMEDLARRAALAIDNAQLFAEAQAAVRARDQFLSIAAHELRTPVSSIKGYAQMLLRAQRKGTITPERIRRSLETIDNSTDRLTLLTSDLLDVSRIRLGHLPLRPAEIDLAAKVRSVVARYLESAGGAHRIDVAIPPGAYRVVADSDRIDQVLTNLFENAAKYSPGRDRIEVTLRRSDDELRLEVRDEGIGLPPGGETGIFAPFERAANAVEHNLPGLGLGLYICRGILERHGGRIWAESDGEGRGTAFIVTLPTAGNGPDLTT</sequence>
<dbReference type="PANTHER" id="PTHR43047">
    <property type="entry name" value="TWO-COMPONENT HISTIDINE PROTEIN KINASE"/>
    <property type="match status" value="1"/>
</dbReference>
<feature type="domain" description="PAC" evidence="10">
    <location>
        <begin position="93"/>
        <end position="147"/>
    </location>
</feature>